<evidence type="ECO:0000256" key="2">
    <source>
        <dbReference type="ARBA" id="ARBA00012528"/>
    </source>
</evidence>
<comment type="caution">
    <text evidence="11">The sequence shown here is derived from an EMBL/GenBank/DDBJ whole genome shotgun (WGS) entry which is preliminary data.</text>
</comment>
<dbReference type="EC" id="2.7.7.65" evidence="2"/>
<evidence type="ECO:0000259" key="9">
    <source>
        <dbReference type="PROSITE" id="PS50113"/>
    </source>
</evidence>
<dbReference type="GO" id="GO:0052621">
    <property type="term" value="F:diguanylate cyclase activity"/>
    <property type="evidence" value="ECO:0007669"/>
    <property type="project" value="UniProtKB-EC"/>
</dbReference>
<dbReference type="Pfam" id="PF00990">
    <property type="entry name" value="GGDEF"/>
    <property type="match status" value="1"/>
</dbReference>
<dbReference type="PROSITE" id="PS50112">
    <property type="entry name" value="PAS"/>
    <property type="match status" value="1"/>
</dbReference>
<keyword evidence="4 7" id="KW-0812">Transmembrane</keyword>
<dbReference type="InterPro" id="IPR013655">
    <property type="entry name" value="PAS_fold_3"/>
</dbReference>
<gene>
    <name evidence="11" type="ORF">KTQ36_08840</name>
</gene>
<evidence type="ECO:0000256" key="7">
    <source>
        <dbReference type="SAM" id="Phobius"/>
    </source>
</evidence>
<feature type="domain" description="GGDEF" evidence="10">
    <location>
        <begin position="457"/>
        <end position="587"/>
    </location>
</feature>
<dbReference type="PANTHER" id="PTHR45138">
    <property type="entry name" value="REGULATORY COMPONENTS OF SENSORY TRANSDUCTION SYSTEM"/>
    <property type="match status" value="1"/>
</dbReference>
<evidence type="ECO:0000256" key="5">
    <source>
        <dbReference type="ARBA" id="ARBA00022989"/>
    </source>
</evidence>
<proteinExistence type="predicted"/>
<dbReference type="Pfam" id="PF05231">
    <property type="entry name" value="MASE1"/>
    <property type="match status" value="1"/>
</dbReference>
<keyword evidence="6 7" id="KW-0472">Membrane</keyword>
<dbReference type="PROSITE" id="PS50113">
    <property type="entry name" value="PAC"/>
    <property type="match status" value="1"/>
</dbReference>
<dbReference type="PROSITE" id="PS50887">
    <property type="entry name" value="GGDEF"/>
    <property type="match status" value="1"/>
</dbReference>
<reference evidence="11 12" key="1">
    <citation type="submission" date="2021-07" db="EMBL/GenBank/DDBJ databases">
        <title>The draft genome sequence of Sphingomicrobium sp. B8.</title>
        <authorList>
            <person name="Mu L."/>
        </authorList>
    </citation>
    <scope>NUCLEOTIDE SEQUENCE [LARGE SCALE GENOMIC DNA]</scope>
    <source>
        <strain evidence="11 12">B8</strain>
    </source>
</reference>
<dbReference type="PANTHER" id="PTHR45138:SF9">
    <property type="entry name" value="DIGUANYLATE CYCLASE DGCM-RELATED"/>
    <property type="match status" value="1"/>
</dbReference>
<dbReference type="CDD" id="cd01949">
    <property type="entry name" value="GGDEF"/>
    <property type="match status" value="1"/>
</dbReference>
<keyword evidence="11" id="KW-0808">Transferase</keyword>
<evidence type="ECO:0000313" key="12">
    <source>
        <dbReference type="Proteomes" id="UP000698028"/>
    </source>
</evidence>
<keyword evidence="5 7" id="KW-1133">Transmembrane helix</keyword>
<dbReference type="CDD" id="cd00130">
    <property type="entry name" value="PAS"/>
    <property type="match status" value="1"/>
</dbReference>
<dbReference type="InterPro" id="IPR007895">
    <property type="entry name" value="MASE1"/>
</dbReference>
<protein>
    <recommendedName>
        <fullName evidence="2">diguanylate cyclase</fullName>
        <ecNumber evidence="2">2.7.7.65</ecNumber>
    </recommendedName>
</protein>
<dbReference type="SMART" id="SM00267">
    <property type="entry name" value="GGDEF"/>
    <property type="match status" value="1"/>
</dbReference>
<dbReference type="EMBL" id="JAHVAH010000001">
    <property type="protein sequence ID" value="MBW0145399.1"/>
    <property type="molecule type" value="Genomic_DNA"/>
</dbReference>
<dbReference type="Proteomes" id="UP000698028">
    <property type="component" value="Unassembled WGS sequence"/>
</dbReference>
<feature type="domain" description="PAS" evidence="8">
    <location>
        <begin position="278"/>
        <end position="356"/>
    </location>
</feature>
<dbReference type="InterPro" id="IPR050469">
    <property type="entry name" value="Diguanylate_Cyclase"/>
</dbReference>
<evidence type="ECO:0000259" key="10">
    <source>
        <dbReference type="PROSITE" id="PS50887"/>
    </source>
</evidence>
<comment type="subcellular location">
    <subcellularLocation>
        <location evidence="1">Cell membrane</location>
        <topology evidence="1">Multi-pass membrane protein</topology>
    </subcellularLocation>
</comment>
<sequence length="587" mass="63488">MAYYLTAYFSLEFTQSTNGLATIWPASGIFVAALLLAKRGPRMPIIATVAAASLISNTQFGASSIEAAGYTVANIVEGVVIAQLVRRGANASRELDNTRWLMTFLIATVFGSFVSGAVASLLAGHPSLPFFVSWSLTVCLGTLIVVPFVITVVTGLRERGAFFLLRDAAVLTGLTLAVSVIGSFIFDPGGEKYLFLPVVGVIVATYLFGASGASVSISLVAITATLHTDFASSGAGILGLNQDILFLQVYLVCLFCAVWPLSALIANREHLLARYAEANGHLELAESTASVGHWYFDKDGSSLVWSDEVYRIHGVRADDLDFSEGVELENPASLALYHPDDREVVRAILLDALSSEQGFSYRARILRPDGTYRHVSSIGHPRFGSDGEFDGLFGTVQDVTRETEVLEQLRIARVAAVEDAKTAKRLAETDELTGIANRRKILGDLRTVSRSGRAAAQQVTIAILDVDHFKSVNDQHGHQAGDTVLKRVARIISDELRSTDYFGRLGGEEFLVVLPGENGMSASLILERLRKRIAQERWQAPGLAQVTISAGVATMTEDETMETVLRRADDALYQAKENGRNLLQIAA</sequence>
<feature type="transmembrane region" description="Helical" evidence="7">
    <location>
        <begin position="244"/>
        <end position="266"/>
    </location>
</feature>
<name>A0ABS6V752_9SPHN</name>
<feature type="transmembrane region" description="Helical" evidence="7">
    <location>
        <begin position="134"/>
        <end position="156"/>
    </location>
</feature>
<dbReference type="InterPro" id="IPR000160">
    <property type="entry name" value="GGDEF_dom"/>
</dbReference>
<dbReference type="InterPro" id="IPR000014">
    <property type="entry name" value="PAS"/>
</dbReference>
<dbReference type="NCBIfam" id="TIGR00254">
    <property type="entry name" value="GGDEF"/>
    <property type="match status" value="1"/>
</dbReference>
<feature type="transmembrane region" description="Helical" evidence="7">
    <location>
        <begin position="20"/>
        <end position="37"/>
    </location>
</feature>
<dbReference type="RefSeq" id="WP_218633305.1">
    <property type="nucleotide sequence ID" value="NZ_JAHVAH010000001.1"/>
</dbReference>
<keyword evidence="3" id="KW-1003">Cell membrane</keyword>
<feature type="transmembrane region" description="Helical" evidence="7">
    <location>
        <begin position="100"/>
        <end position="122"/>
    </location>
</feature>
<keyword evidence="12" id="KW-1185">Reference proteome</keyword>
<dbReference type="NCBIfam" id="TIGR00229">
    <property type="entry name" value="sensory_box"/>
    <property type="match status" value="1"/>
</dbReference>
<evidence type="ECO:0000313" key="11">
    <source>
        <dbReference type="EMBL" id="MBW0145399.1"/>
    </source>
</evidence>
<dbReference type="InterPro" id="IPR000700">
    <property type="entry name" value="PAS-assoc_C"/>
</dbReference>
<evidence type="ECO:0000256" key="3">
    <source>
        <dbReference type="ARBA" id="ARBA00022475"/>
    </source>
</evidence>
<evidence type="ECO:0000259" key="8">
    <source>
        <dbReference type="PROSITE" id="PS50112"/>
    </source>
</evidence>
<evidence type="ECO:0000256" key="6">
    <source>
        <dbReference type="ARBA" id="ARBA00023136"/>
    </source>
</evidence>
<feature type="domain" description="PAC" evidence="9">
    <location>
        <begin position="359"/>
        <end position="411"/>
    </location>
</feature>
<evidence type="ECO:0000256" key="1">
    <source>
        <dbReference type="ARBA" id="ARBA00004651"/>
    </source>
</evidence>
<keyword evidence="11" id="KW-0548">Nucleotidyltransferase</keyword>
<dbReference type="Pfam" id="PF08447">
    <property type="entry name" value="PAS_3"/>
    <property type="match status" value="1"/>
</dbReference>
<organism evidence="11 12">
    <name type="scientific">Sphingomicrobium clamense</name>
    <dbReference type="NCBI Taxonomy" id="2851013"/>
    <lineage>
        <taxon>Bacteria</taxon>
        <taxon>Pseudomonadati</taxon>
        <taxon>Pseudomonadota</taxon>
        <taxon>Alphaproteobacteria</taxon>
        <taxon>Sphingomonadales</taxon>
        <taxon>Sphingomonadaceae</taxon>
        <taxon>Sphingomicrobium</taxon>
    </lineage>
</organism>
<accession>A0ABS6V752</accession>
<dbReference type="SMART" id="SM00086">
    <property type="entry name" value="PAC"/>
    <property type="match status" value="1"/>
</dbReference>
<dbReference type="InterPro" id="IPR001610">
    <property type="entry name" value="PAC"/>
</dbReference>
<feature type="transmembrane region" description="Helical" evidence="7">
    <location>
        <begin position="168"/>
        <end position="186"/>
    </location>
</feature>
<evidence type="ECO:0000256" key="4">
    <source>
        <dbReference type="ARBA" id="ARBA00022692"/>
    </source>
</evidence>